<sequence>MMKARENMQLTLRCMKISKIEVPKGGLPRLWKTLMRMTILLMVMVMIMLMMDKGKDLEISNSNMSQRHLSVVNHQKSPRDLIPEVKLDKEVSGQAGGRENPSDMKAESVGNAPQLITKAPNKVSITPEPEVTVVRAMLGETTVLPCKCGKWNGHTDFRLKWTDSRRKEVELVLPGNPSLGGTERKYMLHNEIRYKKIVDDCSLVVSNLRWEDEGEYMCSYREPEFRSVTSSHSRTEDYITRKVRTVIIDLRPVEVTTIGIDNKPSETILNLGTTMTVNVPDQVINLMTTLTPRMLVEVTQRYAKISLKKEEIMTTSKSSEVITTDTKRNFVDLDHTSEEMLQQYHALQKRETKWKAYGFDASALGIADPWASRNLWFQQLTHSVRLVKKLNAPCLLKVPSPGTWDSILEAVPEPLSNACQMSALKWLWYQQEAPRDRLIATLTGLFRPRSDCSWLRNLSYINLLDHHENVRTAVPDAMEVRAVKAKGCFCSNEVNKGSAMFMGISDCDRYLMDLGQHGSKEKDKLHEVTFQVSKYEPSRTLMVEHHVLPGNVTIGNFKDIWWICRGKAYLFLPYGWSGCCYMATLKLPYEAFVIRTEKGHDEMQSNDTLGTRVKRELAQFHNLESYHWRISLGEKWGIGLFPWYGVTFLADHIGNITYTLQGFANETIRGFEMLTNTQRSHRLTLLKHDMALDYILARQGGLCVALNLTGDACYTLIPDNSDNITNVIDALKKIRDAFGPSEGAGWSANSWLQEKLGPVGAVLIQILIAVLASLCVMFCFCTLLLTFAKAMILRWVDVVMPGDQVQLPLLQRTDSDEDEEGEIDDELQEKYPF</sequence>
<name>A0ACB7ERB1_NIBAL</name>
<keyword evidence="2" id="KW-1185">Reference proteome</keyword>
<reference evidence="1" key="1">
    <citation type="submission" date="2020-04" db="EMBL/GenBank/DDBJ databases">
        <title>A chromosome-scale assembly and high-density genetic map of the yellow drum (Nibea albiflora) genome.</title>
        <authorList>
            <person name="Xu D."/>
            <person name="Zhang W."/>
            <person name="Chen R."/>
            <person name="Tan P."/>
            <person name="Wang L."/>
            <person name="Song H."/>
            <person name="Tian L."/>
            <person name="Zhu Q."/>
            <person name="Wang B."/>
        </authorList>
    </citation>
    <scope>NUCLEOTIDE SEQUENCE</scope>
    <source>
        <strain evidence="1">ZJHYS-2018</strain>
    </source>
</reference>
<dbReference type="Proteomes" id="UP000805704">
    <property type="component" value="Chromosome 24"/>
</dbReference>
<comment type="caution">
    <text evidence="1">The sequence shown here is derived from an EMBL/GenBank/DDBJ whole genome shotgun (WGS) entry which is preliminary data.</text>
</comment>
<proteinExistence type="predicted"/>
<organism evidence="1 2">
    <name type="scientific">Nibea albiflora</name>
    <name type="common">Yellow drum</name>
    <name type="synonym">Corvina albiflora</name>
    <dbReference type="NCBI Taxonomy" id="240163"/>
    <lineage>
        <taxon>Eukaryota</taxon>
        <taxon>Metazoa</taxon>
        <taxon>Chordata</taxon>
        <taxon>Craniata</taxon>
        <taxon>Vertebrata</taxon>
        <taxon>Euteleostomi</taxon>
        <taxon>Actinopterygii</taxon>
        <taxon>Neopterygii</taxon>
        <taxon>Teleostei</taxon>
        <taxon>Neoteleostei</taxon>
        <taxon>Acanthomorphata</taxon>
        <taxon>Eupercaria</taxon>
        <taxon>Sciaenidae</taxon>
        <taxon>Nibea</taxon>
    </lineage>
</organism>
<evidence type="ECO:0000313" key="1">
    <source>
        <dbReference type="EMBL" id="KAG8004733.1"/>
    </source>
</evidence>
<gene>
    <name evidence="1" type="ORF">GBF38_016608</name>
</gene>
<protein>
    <submittedName>
        <fullName evidence="1">Uncharacterized protein</fullName>
    </submittedName>
</protein>
<dbReference type="EMBL" id="CM024812">
    <property type="protein sequence ID" value="KAG8004733.1"/>
    <property type="molecule type" value="Genomic_DNA"/>
</dbReference>
<evidence type="ECO:0000313" key="2">
    <source>
        <dbReference type="Proteomes" id="UP000805704"/>
    </source>
</evidence>
<accession>A0ACB7ERB1</accession>